<feature type="chain" id="PRO_5003628871" evidence="2">
    <location>
        <begin position="26"/>
        <end position="735"/>
    </location>
</feature>
<accession>I0IIJ9</accession>
<dbReference type="STRING" id="1142394.PSMK_29280"/>
<dbReference type="Gene3D" id="3.20.20.80">
    <property type="entry name" value="Glycosidases"/>
    <property type="match status" value="1"/>
</dbReference>
<dbReference type="InterPro" id="IPR017853">
    <property type="entry name" value="GH"/>
</dbReference>
<evidence type="ECO:0000313" key="3">
    <source>
        <dbReference type="EMBL" id="BAM05087.1"/>
    </source>
</evidence>
<feature type="region of interest" description="Disordered" evidence="1">
    <location>
        <begin position="33"/>
        <end position="52"/>
    </location>
</feature>
<organism evidence="3 4">
    <name type="scientific">Phycisphaera mikurensis (strain NBRC 102666 / KCTC 22515 / FYK2301M01)</name>
    <dbReference type="NCBI Taxonomy" id="1142394"/>
    <lineage>
        <taxon>Bacteria</taxon>
        <taxon>Pseudomonadati</taxon>
        <taxon>Planctomycetota</taxon>
        <taxon>Phycisphaerae</taxon>
        <taxon>Phycisphaerales</taxon>
        <taxon>Phycisphaeraceae</taxon>
        <taxon>Phycisphaera</taxon>
    </lineage>
</organism>
<dbReference type="EMBL" id="AP012338">
    <property type="protein sequence ID" value="BAM05087.1"/>
    <property type="molecule type" value="Genomic_DNA"/>
</dbReference>
<keyword evidence="4" id="KW-1185">Reference proteome</keyword>
<evidence type="ECO:0000256" key="1">
    <source>
        <dbReference type="SAM" id="MobiDB-lite"/>
    </source>
</evidence>
<evidence type="ECO:0000256" key="2">
    <source>
        <dbReference type="SAM" id="SignalP"/>
    </source>
</evidence>
<dbReference type="AlphaFoldDB" id="I0IIJ9"/>
<dbReference type="SUPFAM" id="SSF51445">
    <property type="entry name" value="(Trans)glycosidases"/>
    <property type="match status" value="1"/>
</dbReference>
<keyword evidence="3" id="KW-0326">Glycosidase</keyword>
<name>I0IIJ9_PHYMF</name>
<dbReference type="eggNOG" id="COG1874">
    <property type="taxonomic scope" value="Bacteria"/>
</dbReference>
<keyword evidence="2" id="KW-0732">Signal</keyword>
<dbReference type="Gene3D" id="2.60.120.430">
    <property type="entry name" value="Galactose-binding lectin"/>
    <property type="match status" value="1"/>
</dbReference>
<feature type="signal peptide" evidence="2">
    <location>
        <begin position="1"/>
        <end position="25"/>
    </location>
</feature>
<dbReference type="HOGENOM" id="CLU_013448_0_0_0"/>
<dbReference type="Proteomes" id="UP000007881">
    <property type="component" value="Chromosome"/>
</dbReference>
<dbReference type="EC" id="3.2.1.81" evidence="3"/>
<gene>
    <name evidence="3" type="ordered locus">PSMK_29280</name>
</gene>
<dbReference type="GO" id="GO:0033916">
    <property type="term" value="F:beta-agarase activity"/>
    <property type="evidence" value="ECO:0007669"/>
    <property type="project" value="UniProtKB-EC"/>
</dbReference>
<dbReference type="RefSeq" id="WP_014438295.1">
    <property type="nucleotide sequence ID" value="NC_017080.1"/>
</dbReference>
<protein>
    <submittedName>
        <fullName evidence="3">Beta-agarase</fullName>
        <ecNumber evidence="3">3.2.1.81</ecNumber>
    </submittedName>
</protein>
<reference evidence="3 4" key="1">
    <citation type="submission" date="2012-02" db="EMBL/GenBank/DDBJ databases">
        <title>Complete genome sequence of Phycisphaera mikurensis NBRC 102666.</title>
        <authorList>
            <person name="Ankai A."/>
            <person name="Hosoyama A."/>
            <person name="Terui Y."/>
            <person name="Sekine M."/>
            <person name="Fukai R."/>
            <person name="Kato Y."/>
            <person name="Nakamura S."/>
            <person name="Yamada-Narita S."/>
            <person name="Kawakoshi A."/>
            <person name="Fukunaga Y."/>
            <person name="Yamazaki S."/>
            <person name="Fujita N."/>
        </authorList>
    </citation>
    <scope>NUCLEOTIDE SEQUENCE [LARGE SCALE GENOMIC DNA]</scope>
    <source>
        <strain evidence="4">NBRC 102666 / KCTC 22515 / FYK2301M01</strain>
    </source>
</reference>
<keyword evidence="3" id="KW-0378">Hydrolase</keyword>
<proteinExistence type="predicted"/>
<sequence>MPTLPRLPHAVLAGLLLCPAGVAAAAADTAQNANDAHGETRTASARPDTPLTTASETLIDFSPEAGYDAPLAGNAMTAERTEHRGQTWLEVRTGTGNDYPGMSLPAPNGSWDLRGRRTVALDVVNLTDEPMQLAIGVNMPGGDQDAQKRIWNARDFGPREAATLEIELCNTPWVLDPPLDLVGMRSAPGQSPIDLREIVKVVPFLRTPKTEHHFLLGNLRAEGILDVLDSADFLPFIDRYGQFNKSEWPGKIHSDAELAEQLAAERAAHAARPERADVNRWGGWTAGPQLEATGHFRTAKHGGMWWLVDPDGRLFWSHGVDCVDPRFGGTGVEHRESYFAWLPPVEAGGDDPLSEHYGVGGWAPHGFYADKVPFRMYDFYNANLHRKFGDDWRTGFADLAHDRIHAWGMNTVAAWGSAAVYGQKKTPYTAFVWINESPKIAGNSGYWGQIHDVFDPRFRAAVRKSIQDVETDAGESTDPWNIGYFVDNEIQWGSPTGLAIDVLTSPAEQAAKKVLVEDLRETHGEIASLNAAWGTSYASWDALLRSTAAPPDAERAAPDLRPFNLKIYDTYFRTVKEELRKIAPDKLYLGCRFAWQNDEVVRASARYCDVVSMNKYEFDVSTLRLPADIDRPLIIGEFHFGANDRGMFHAGLKKVDDAAARGDAYRHYVGGAVRNPQIVGTGWFQYMDQASVGRADGENYNVGLVTTTDTPHAELVEAIRDVGDAMYEDRLAAGQ</sequence>
<dbReference type="KEGG" id="phm:PSMK_29280"/>
<dbReference type="OrthoDB" id="9760450at2"/>
<evidence type="ECO:0000313" key="4">
    <source>
        <dbReference type="Proteomes" id="UP000007881"/>
    </source>
</evidence>